<dbReference type="EMBL" id="JACHGW010000005">
    <property type="protein sequence ID" value="MBB6053149.1"/>
    <property type="molecule type" value="Genomic_DNA"/>
</dbReference>
<evidence type="ECO:0000313" key="2">
    <source>
        <dbReference type="EMBL" id="MBB6053149.1"/>
    </source>
</evidence>
<sequence length="52" mass="5865">MGQKSLIYSEPLTSRGTRKVLAGLILLYHTFLCVKNFHSGANLFDLFNNTPH</sequence>
<dbReference type="AlphaFoldDB" id="A0A7W9W850"/>
<feature type="transmembrane region" description="Helical" evidence="1">
    <location>
        <begin position="20"/>
        <end position="38"/>
    </location>
</feature>
<comment type="caution">
    <text evidence="2">The sequence shown here is derived from an EMBL/GenBank/DDBJ whole genome shotgun (WGS) entry which is preliminary data.</text>
</comment>
<keyword evidence="1" id="KW-1133">Transmembrane helix</keyword>
<keyword evidence="1" id="KW-0812">Transmembrane</keyword>
<dbReference type="Proteomes" id="UP000520814">
    <property type="component" value="Unassembled WGS sequence"/>
</dbReference>
<name>A0A7W9W850_ARMRO</name>
<keyword evidence="1" id="KW-0472">Membrane</keyword>
<evidence type="ECO:0000256" key="1">
    <source>
        <dbReference type="SAM" id="Phobius"/>
    </source>
</evidence>
<proteinExistence type="predicted"/>
<protein>
    <submittedName>
        <fullName evidence="2">Uncharacterized protein</fullName>
    </submittedName>
</protein>
<organism evidence="2 3">
    <name type="scientific">Armatimonas rosea</name>
    <dbReference type="NCBI Taxonomy" id="685828"/>
    <lineage>
        <taxon>Bacteria</taxon>
        <taxon>Bacillati</taxon>
        <taxon>Armatimonadota</taxon>
        <taxon>Armatimonadia</taxon>
        <taxon>Armatimonadales</taxon>
        <taxon>Armatimonadaceae</taxon>
        <taxon>Armatimonas</taxon>
    </lineage>
</organism>
<keyword evidence="3" id="KW-1185">Reference proteome</keyword>
<reference evidence="2 3" key="1">
    <citation type="submission" date="2020-08" db="EMBL/GenBank/DDBJ databases">
        <title>Genomic Encyclopedia of Type Strains, Phase IV (KMG-IV): sequencing the most valuable type-strain genomes for metagenomic binning, comparative biology and taxonomic classification.</title>
        <authorList>
            <person name="Goeker M."/>
        </authorList>
    </citation>
    <scope>NUCLEOTIDE SEQUENCE [LARGE SCALE GENOMIC DNA]</scope>
    <source>
        <strain evidence="2 3">DSM 23562</strain>
    </source>
</reference>
<accession>A0A7W9W850</accession>
<gene>
    <name evidence="2" type="ORF">HNQ39_004981</name>
</gene>
<evidence type="ECO:0000313" key="3">
    <source>
        <dbReference type="Proteomes" id="UP000520814"/>
    </source>
</evidence>